<organism evidence="1 2">
    <name type="scientific">Laribacter hongkongensis</name>
    <dbReference type="NCBI Taxonomy" id="168471"/>
    <lineage>
        <taxon>Bacteria</taxon>
        <taxon>Pseudomonadati</taxon>
        <taxon>Pseudomonadota</taxon>
        <taxon>Betaproteobacteria</taxon>
        <taxon>Neisseriales</taxon>
        <taxon>Aquaspirillaceae</taxon>
        <taxon>Laribacter</taxon>
    </lineage>
</organism>
<sequence length="39" mass="4567">MPLIAEQRRICALGAEVWYLREDGEILNEASTFFARQLR</sequence>
<proteinExistence type="predicted"/>
<reference evidence="2" key="1">
    <citation type="submission" date="2017-06" db="EMBL/GenBank/DDBJ databases">
        <title>Whole genome sequence of Laribacter hongkongensis LHGZ1.</title>
        <authorList>
            <person name="Chen D."/>
            <person name="Wu H."/>
            <person name="Chen J."/>
        </authorList>
    </citation>
    <scope>NUCLEOTIDE SEQUENCE [LARGE SCALE GENOMIC DNA]</scope>
    <source>
        <strain evidence="2">LHGZ1</strain>
    </source>
</reference>
<name>A0A248LMC8_9NEIS</name>
<evidence type="ECO:0000313" key="2">
    <source>
        <dbReference type="Proteomes" id="UP000197424"/>
    </source>
</evidence>
<dbReference type="EMBL" id="CP022115">
    <property type="protein sequence ID" value="ASJ25649.1"/>
    <property type="molecule type" value="Genomic_DNA"/>
</dbReference>
<evidence type="ECO:0000313" key="1">
    <source>
        <dbReference type="EMBL" id="ASJ25649.1"/>
    </source>
</evidence>
<dbReference type="Proteomes" id="UP000197424">
    <property type="component" value="Chromosome"/>
</dbReference>
<dbReference type="AlphaFoldDB" id="A0A248LMC8"/>
<protein>
    <submittedName>
        <fullName evidence="1">Uncharacterized protein</fullName>
    </submittedName>
</protein>
<accession>A0A248LMC8</accession>
<gene>
    <name evidence="1" type="ORF">LHGZ1_2818</name>
</gene>